<gene>
    <name evidence="1" type="ORF">XBI1_1420105</name>
</gene>
<evidence type="ECO:0000313" key="2">
    <source>
        <dbReference type="Proteomes" id="UP000028480"/>
    </source>
</evidence>
<dbReference type="HOGENOM" id="CLU_3067668_0_0_6"/>
<dbReference type="Proteomes" id="UP000028480">
    <property type="component" value="Unassembled WGS sequence"/>
</dbReference>
<evidence type="ECO:0000313" key="1">
    <source>
        <dbReference type="EMBL" id="CDH31357.1"/>
    </source>
</evidence>
<dbReference type="AlphaFoldDB" id="A0A077Q5I0"/>
<protein>
    <submittedName>
        <fullName evidence="1">Uncharacterized protein</fullName>
    </submittedName>
</protein>
<reference evidence="1" key="1">
    <citation type="submission" date="2013-07" db="EMBL/GenBank/DDBJ databases">
        <title>Sub-species coevolution in mutualistic symbiosis.</title>
        <authorList>
            <person name="Murfin K."/>
            <person name="Klassen J."/>
            <person name="Lee M."/>
            <person name="Forst S."/>
            <person name="Stock P."/>
            <person name="Goodrich-Blair H."/>
        </authorList>
    </citation>
    <scope>NUCLEOTIDE SEQUENCE [LARGE SCALE GENOMIC DNA]</scope>
    <source>
        <strain evidence="1">Intermedium</strain>
    </source>
</reference>
<comment type="caution">
    <text evidence="1">The sequence shown here is derived from an EMBL/GenBank/DDBJ whole genome shotgun (WGS) entry which is preliminary data.</text>
</comment>
<organism evidence="1 2">
    <name type="scientific">Xenorhabdus bovienii str. Intermedium</name>
    <dbReference type="NCBI Taxonomy" id="1379677"/>
    <lineage>
        <taxon>Bacteria</taxon>
        <taxon>Pseudomonadati</taxon>
        <taxon>Pseudomonadota</taxon>
        <taxon>Gammaproteobacteria</taxon>
        <taxon>Enterobacterales</taxon>
        <taxon>Morganellaceae</taxon>
        <taxon>Xenorhabdus</taxon>
    </lineage>
</organism>
<name>A0A077Q5I0_XENBV</name>
<sequence length="53" mass="5758">MTGWLLIGHSFYYFSVTVTIVVQQLVYISGDDNGIIEPCSDIVVGFPSSFGSP</sequence>
<accession>A0A077Q5I0</accession>
<dbReference type="EMBL" id="CBTB010000049">
    <property type="protein sequence ID" value="CDH31357.1"/>
    <property type="molecule type" value="Genomic_DNA"/>
</dbReference>
<proteinExistence type="predicted"/>